<feature type="compositionally biased region" description="Basic and acidic residues" evidence="1">
    <location>
        <begin position="158"/>
        <end position="182"/>
    </location>
</feature>
<organism evidence="2 3">
    <name type="scientific">Haliangium ochraceum (strain DSM 14365 / JCM 11303 / SMP-2)</name>
    <dbReference type="NCBI Taxonomy" id="502025"/>
    <lineage>
        <taxon>Bacteria</taxon>
        <taxon>Pseudomonadati</taxon>
        <taxon>Myxococcota</taxon>
        <taxon>Polyangia</taxon>
        <taxon>Haliangiales</taxon>
        <taxon>Kofleriaceae</taxon>
        <taxon>Haliangium</taxon>
    </lineage>
</organism>
<dbReference type="KEGG" id="hoh:Hoch_1882"/>
<dbReference type="EMBL" id="CP001804">
    <property type="protein sequence ID" value="ACY14429.1"/>
    <property type="molecule type" value="Genomic_DNA"/>
</dbReference>
<feature type="region of interest" description="Disordered" evidence="1">
    <location>
        <begin position="150"/>
        <end position="182"/>
    </location>
</feature>
<proteinExistence type="predicted"/>
<dbReference type="HOGENOM" id="CLU_1480088_0_0_7"/>
<dbReference type="AlphaFoldDB" id="D0LYV9"/>
<accession>D0LYV9</accession>
<protein>
    <submittedName>
        <fullName evidence="2">Uncharacterized protein</fullName>
    </submittedName>
</protein>
<gene>
    <name evidence="2" type="ordered locus">Hoch_1882</name>
</gene>
<reference evidence="2 3" key="1">
    <citation type="journal article" date="2010" name="Stand. Genomic Sci.">
        <title>Complete genome sequence of Haliangium ochraceum type strain (SMP-2).</title>
        <authorList>
            <consortium name="US DOE Joint Genome Institute (JGI-PGF)"/>
            <person name="Ivanova N."/>
            <person name="Daum C."/>
            <person name="Lang E."/>
            <person name="Abt B."/>
            <person name="Kopitz M."/>
            <person name="Saunders E."/>
            <person name="Lapidus A."/>
            <person name="Lucas S."/>
            <person name="Glavina Del Rio T."/>
            <person name="Nolan M."/>
            <person name="Tice H."/>
            <person name="Copeland A."/>
            <person name="Cheng J.F."/>
            <person name="Chen F."/>
            <person name="Bruce D."/>
            <person name="Goodwin L."/>
            <person name="Pitluck S."/>
            <person name="Mavromatis K."/>
            <person name="Pati A."/>
            <person name="Mikhailova N."/>
            <person name="Chen A."/>
            <person name="Palaniappan K."/>
            <person name="Land M."/>
            <person name="Hauser L."/>
            <person name="Chang Y.J."/>
            <person name="Jeffries C.D."/>
            <person name="Detter J.C."/>
            <person name="Brettin T."/>
            <person name="Rohde M."/>
            <person name="Goker M."/>
            <person name="Bristow J."/>
            <person name="Markowitz V."/>
            <person name="Eisen J.A."/>
            <person name="Hugenholtz P."/>
            <person name="Kyrpides N.C."/>
            <person name="Klenk H.P."/>
        </authorList>
    </citation>
    <scope>NUCLEOTIDE SEQUENCE [LARGE SCALE GENOMIC DNA]</scope>
    <source>
        <strain evidence="3">DSM 14365 / CIP 107738 / JCM 11303 / AJ 13395 / SMP-2</strain>
    </source>
</reference>
<name>D0LYV9_HALO1</name>
<sequence length="182" mass="18548">MSALPTPAAAHAASQRRLRRSRALRVAACALLATVALGCEESGQNPVDSLNSAWQRAGLSPTAFGVIEDEALKPGTCHEGKVDGLYVVVCRYADDSAAHAAQNTGLDKVGDTTGLSLAAGQNLLIVVDREGGDPTGKKINAIATAFRDTYAPQSGDKSGGKDEGKAEGEAAGKDGDAANDGK</sequence>
<dbReference type="RefSeq" id="WP_012827037.1">
    <property type="nucleotide sequence ID" value="NC_013440.1"/>
</dbReference>
<dbReference type="STRING" id="502025.Hoch_1882"/>
<evidence type="ECO:0000313" key="2">
    <source>
        <dbReference type="EMBL" id="ACY14429.1"/>
    </source>
</evidence>
<keyword evidence="3" id="KW-1185">Reference proteome</keyword>
<dbReference type="Proteomes" id="UP000001880">
    <property type="component" value="Chromosome"/>
</dbReference>
<dbReference type="eggNOG" id="ENOG5032NEJ">
    <property type="taxonomic scope" value="Bacteria"/>
</dbReference>
<evidence type="ECO:0000256" key="1">
    <source>
        <dbReference type="SAM" id="MobiDB-lite"/>
    </source>
</evidence>
<evidence type="ECO:0000313" key="3">
    <source>
        <dbReference type="Proteomes" id="UP000001880"/>
    </source>
</evidence>